<comment type="subcellular location">
    <subcellularLocation>
        <location evidence="1">Membrane</location>
        <topology evidence="1">Multi-pass membrane protein</topology>
    </subcellularLocation>
</comment>
<dbReference type="Ensembl" id="ENSCMIT00000003634.1">
    <property type="protein sequence ID" value="ENSCMIP00000003495.1"/>
    <property type="gene ID" value="ENSCMIG00000002114.1"/>
</dbReference>
<protein>
    <submittedName>
        <fullName evidence="5">Uncharacterized protein</fullName>
    </submittedName>
</protein>
<organism evidence="5 6">
    <name type="scientific">Callorhinchus milii</name>
    <name type="common">Ghost shark</name>
    <dbReference type="NCBI Taxonomy" id="7868"/>
    <lineage>
        <taxon>Eukaryota</taxon>
        <taxon>Metazoa</taxon>
        <taxon>Chordata</taxon>
        <taxon>Craniata</taxon>
        <taxon>Vertebrata</taxon>
        <taxon>Chondrichthyes</taxon>
        <taxon>Holocephali</taxon>
        <taxon>Chimaeriformes</taxon>
        <taxon>Callorhinchidae</taxon>
        <taxon>Callorhinchus</taxon>
    </lineage>
</organism>
<keyword evidence="2" id="KW-0812">Transmembrane</keyword>
<dbReference type="AlphaFoldDB" id="A0A4W3GKW4"/>
<keyword evidence="6" id="KW-1185">Reference proteome</keyword>
<evidence type="ECO:0000256" key="3">
    <source>
        <dbReference type="ARBA" id="ARBA00022989"/>
    </source>
</evidence>
<evidence type="ECO:0000256" key="2">
    <source>
        <dbReference type="ARBA" id="ARBA00022692"/>
    </source>
</evidence>
<evidence type="ECO:0000256" key="4">
    <source>
        <dbReference type="ARBA" id="ARBA00023136"/>
    </source>
</evidence>
<name>A0A4W3GKW4_CALMI</name>
<reference evidence="5" key="5">
    <citation type="submission" date="2025-09" db="UniProtKB">
        <authorList>
            <consortium name="Ensembl"/>
        </authorList>
    </citation>
    <scope>IDENTIFICATION</scope>
</reference>
<dbReference type="Proteomes" id="UP000314986">
    <property type="component" value="Unassembled WGS sequence"/>
</dbReference>
<dbReference type="InParanoid" id="A0A4W3GKW4"/>
<reference evidence="6" key="3">
    <citation type="journal article" date="2014" name="Nature">
        <title>Elephant shark genome provides unique insights into gnathostome evolution.</title>
        <authorList>
            <consortium name="International Elephant Shark Genome Sequencing Consortium"/>
            <person name="Venkatesh B."/>
            <person name="Lee A.P."/>
            <person name="Ravi V."/>
            <person name="Maurya A.K."/>
            <person name="Lian M.M."/>
            <person name="Swann J.B."/>
            <person name="Ohta Y."/>
            <person name="Flajnik M.F."/>
            <person name="Sutoh Y."/>
            <person name="Kasahara M."/>
            <person name="Hoon S."/>
            <person name="Gangu V."/>
            <person name="Roy S.W."/>
            <person name="Irimia M."/>
            <person name="Korzh V."/>
            <person name="Kondrychyn I."/>
            <person name="Lim Z.W."/>
            <person name="Tay B.H."/>
            <person name="Tohari S."/>
            <person name="Kong K.W."/>
            <person name="Ho S."/>
            <person name="Lorente-Galdos B."/>
            <person name="Quilez J."/>
            <person name="Marques-Bonet T."/>
            <person name="Raney B.J."/>
            <person name="Ingham P.W."/>
            <person name="Tay A."/>
            <person name="Hillier L.W."/>
            <person name="Minx P."/>
            <person name="Boehm T."/>
            <person name="Wilson R.K."/>
            <person name="Brenner S."/>
            <person name="Warren W.C."/>
        </authorList>
    </citation>
    <scope>NUCLEOTIDE SEQUENCE [LARGE SCALE GENOMIC DNA]</scope>
</reference>
<dbReference type="InterPro" id="IPR006214">
    <property type="entry name" value="Bax_inhibitor_1-related"/>
</dbReference>
<reference evidence="6" key="1">
    <citation type="journal article" date="2006" name="Science">
        <title>Ancient noncoding elements conserved in the human genome.</title>
        <authorList>
            <person name="Venkatesh B."/>
            <person name="Kirkness E.F."/>
            <person name="Loh Y.H."/>
            <person name="Halpern A.L."/>
            <person name="Lee A.P."/>
            <person name="Johnson J."/>
            <person name="Dandona N."/>
            <person name="Viswanathan L.D."/>
            <person name="Tay A."/>
            <person name="Venter J.C."/>
            <person name="Strausberg R.L."/>
            <person name="Brenner S."/>
        </authorList>
    </citation>
    <scope>NUCLEOTIDE SEQUENCE [LARGE SCALE GENOMIC DNA]</scope>
</reference>
<evidence type="ECO:0000313" key="5">
    <source>
        <dbReference type="Ensembl" id="ENSCMIP00000003495.1"/>
    </source>
</evidence>
<keyword evidence="4" id="KW-0472">Membrane</keyword>
<keyword evidence="3" id="KW-1133">Transmembrane helix</keyword>
<reference evidence="5" key="4">
    <citation type="submission" date="2025-08" db="UniProtKB">
        <authorList>
            <consortium name="Ensembl"/>
        </authorList>
    </citation>
    <scope>IDENTIFICATION</scope>
</reference>
<accession>A0A4W3GKW4</accession>
<evidence type="ECO:0000313" key="6">
    <source>
        <dbReference type="Proteomes" id="UP000314986"/>
    </source>
</evidence>
<dbReference type="GO" id="GO:0016020">
    <property type="term" value="C:membrane"/>
    <property type="evidence" value="ECO:0007669"/>
    <property type="project" value="UniProtKB-SubCell"/>
</dbReference>
<evidence type="ECO:0000256" key="1">
    <source>
        <dbReference type="ARBA" id="ARBA00004141"/>
    </source>
</evidence>
<proteinExistence type="predicted"/>
<sequence length="58" mass="6654">MSCLTVLCFLPLINLLFGSMLLFKAQLYIGLVVFCGFILFDTQMIIEKAENGDKDYIW</sequence>
<reference evidence="6" key="2">
    <citation type="journal article" date="2007" name="PLoS Biol.">
        <title>Survey sequencing and comparative analysis of the elephant shark (Callorhinchus milii) genome.</title>
        <authorList>
            <person name="Venkatesh B."/>
            <person name="Kirkness E.F."/>
            <person name="Loh Y.H."/>
            <person name="Halpern A.L."/>
            <person name="Lee A.P."/>
            <person name="Johnson J."/>
            <person name="Dandona N."/>
            <person name="Viswanathan L.D."/>
            <person name="Tay A."/>
            <person name="Venter J.C."/>
            <person name="Strausberg R.L."/>
            <person name="Brenner S."/>
        </authorList>
    </citation>
    <scope>NUCLEOTIDE SEQUENCE [LARGE SCALE GENOMIC DNA]</scope>
</reference>
<dbReference type="STRING" id="7868.ENSCMIP00000003495"/>
<dbReference type="Pfam" id="PF01027">
    <property type="entry name" value="Bax1-I"/>
    <property type="match status" value="1"/>
</dbReference>